<protein>
    <recommendedName>
        <fullName evidence="1">PH domain-containing protein</fullName>
    </recommendedName>
</protein>
<dbReference type="Proteomes" id="UP000538929">
    <property type="component" value="Unassembled WGS sequence"/>
</dbReference>
<proteinExistence type="predicted"/>
<organism evidence="2 3">
    <name type="scientific">Streptomyces alkaliphilus</name>
    <dbReference type="NCBI Taxonomy" id="1472722"/>
    <lineage>
        <taxon>Bacteria</taxon>
        <taxon>Bacillati</taxon>
        <taxon>Actinomycetota</taxon>
        <taxon>Actinomycetes</taxon>
        <taxon>Kitasatosporales</taxon>
        <taxon>Streptomycetaceae</taxon>
        <taxon>Streptomyces</taxon>
    </lineage>
</organism>
<dbReference type="AlphaFoldDB" id="A0A7W3TCF8"/>
<evidence type="ECO:0000313" key="2">
    <source>
        <dbReference type="EMBL" id="MBB0243945.1"/>
    </source>
</evidence>
<reference evidence="3" key="1">
    <citation type="submission" date="2019-10" db="EMBL/GenBank/DDBJ databases">
        <title>Streptomyces sp. nov., a novel actinobacterium isolated from alkaline environment.</title>
        <authorList>
            <person name="Golinska P."/>
        </authorList>
    </citation>
    <scope>NUCLEOTIDE SEQUENCE [LARGE SCALE GENOMIC DNA]</scope>
    <source>
        <strain evidence="3">DSM 42118</strain>
    </source>
</reference>
<gene>
    <name evidence="2" type="ORF">FNQ90_07450</name>
</gene>
<feature type="non-terminal residue" evidence="2">
    <location>
        <position position="166"/>
    </location>
</feature>
<keyword evidence="3" id="KW-1185">Reference proteome</keyword>
<dbReference type="Pfam" id="PF25362">
    <property type="entry name" value="bPH_11"/>
    <property type="match status" value="1"/>
</dbReference>
<dbReference type="InterPro" id="IPR057446">
    <property type="entry name" value="PH_bac"/>
</dbReference>
<evidence type="ECO:0000259" key="1">
    <source>
        <dbReference type="Pfam" id="PF25362"/>
    </source>
</evidence>
<sequence>MLLVVVLLYWLMSRGWARRGSFHSDLPELPTDPAPDAPARMVLRGRYFGSTTTEQWLDRIVTRGLGTRSTAELTLTDHGVRVVRPGARDFFVPADRLIGARLDRGIAGKVLTDGGLLVLTWRHGERVLDSGFRSDRAEEHRAWLDAVNSTAAEAAEGGRPSASVPA</sequence>
<feature type="domain" description="PH" evidence="1">
    <location>
        <begin position="26"/>
        <end position="147"/>
    </location>
</feature>
<accession>A0A7W3TCF8</accession>
<comment type="caution">
    <text evidence="2">The sequence shown here is derived from an EMBL/GenBank/DDBJ whole genome shotgun (WGS) entry which is preliminary data.</text>
</comment>
<name>A0A7W3TCF8_9ACTN</name>
<dbReference type="EMBL" id="VKHT01000148">
    <property type="protein sequence ID" value="MBB0243945.1"/>
    <property type="molecule type" value="Genomic_DNA"/>
</dbReference>
<evidence type="ECO:0000313" key="3">
    <source>
        <dbReference type="Proteomes" id="UP000538929"/>
    </source>
</evidence>